<reference evidence="2" key="1">
    <citation type="journal article" date="2023" name="GigaByte">
        <title>Genome assembly of the bearded iris, Iris pallida Lam.</title>
        <authorList>
            <person name="Bruccoleri R.E."/>
            <person name="Oakeley E.J."/>
            <person name="Faust A.M.E."/>
            <person name="Altorfer M."/>
            <person name="Dessus-Babus S."/>
            <person name="Burckhardt D."/>
            <person name="Oertli M."/>
            <person name="Naumann U."/>
            <person name="Petersen F."/>
            <person name="Wong J."/>
        </authorList>
    </citation>
    <scope>NUCLEOTIDE SEQUENCE</scope>
    <source>
        <strain evidence="2">GSM-AAB239-AS_SAM_17_03QT</strain>
    </source>
</reference>
<name>A0AAX6EV22_IRIPA</name>
<dbReference type="EMBL" id="JANAVB010033814">
    <property type="protein sequence ID" value="KAJ6807924.1"/>
    <property type="molecule type" value="Genomic_DNA"/>
</dbReference>
<evidence type="ECO:0000256" key="1">
    <source>
        <dbReference type="SAM" id="MobiDB-lite"/>
    </source>
</evidence>
<protein>
    <submittedName>
        <fullName evidence="2">Uncharacterized protein</fullName>
    </submittedName>
</protein>
<gene>
    <name evidence="2" type="ORF">M6B38_169920</name>
    <name evidence="3" type="ORF">M6B38_169925</name>
</gene>
<feature type="region of interest" description="Disordered" evidence="1">
    <location>
        <begin position="31"/>
        <end position="77"/>
    </location>
</feature>
<reference evidence="2" key="2">
    <citation type="submission" date="2023-04" db="EMBL/GenBank/DDBJ databases">
        <authorList>
            <person name="Bruccoleri R.E."/>
            <person name="Oakeley E.J."/>
            <person name="Faust A.-M."/>
            <person name="Dessus-Babus S."/>
            <person name="Altorfer M."/>
            <person name="Burckhardt D."/>
            <person name="Oertli M."/>
            <person name="Naumann U."/>
            <person name="Petersen F."/>
            <person name="Wong J."/>
        </authorList>
    </citation>
    <scope>NUCLEOTIDE SEQUENCE</scope>
    <source>
        <strain evidence="2">GSM-AAB239-AS_SAM_17_03QT</strain>
        <tissue evidence="2">Leaf</tissue>
    </source>
</reference>
<evidence type="ECO:0000313" key="2">
    <source>
        <dbReference type="EMBL" id="KAJ6807924.1"/>
    </source>
</evidence>
<evidence type="ECO:0000313" key="4">
    <source>
        <dbReference type="Proteomes" id="UP001140949"/>
    </source>
</evidence>
<accession>A0AAX6EV22</accession>
<comment type="caution">
    <text evidence="2">The sequence shown here is derived from an EMBL/GenBank/DDBJ whole genome shotgun (WGS) entry which is preliminary data.</text>
</comment>
<evidence type="ECO:0000313" key="3">
    <source>
        <dbReference type="EMBL" id="KAJ6807925.1"/>
    </source>
</evidence>
<proteinExistence type="predicted"/>
<feature type="compositionally biased region" description="Low complexity" evidence="1">
    <location>
        <begin position="46"/>
        <end position="61"/>
    </location>
</feature>
<dbReference type="AlphaFoldDB" id="A0AAX6EV22"/>
<organism evidence="2 4">
    <name type="scientific">Iris pallida</name>
    <name type="common">Sweet iris</name>
    <dbReference type="NCBI Taxonomy" id="29817"/>
    <lineage>
        <taxon>Eukaryota</taxon>
        <taxon>Viridiplantae</taxon>
        <taxon>Streptophyta</taxon>
        <taxon>Embryophyta</taxon>
        <taxon>Tracheophyta</taxon>
        <taxon>Spermatophyta</taxon>
        <taxon>Magnoliopsida</taxon>
        <taxon>Liliopsida</taxon>
        <taxon>Asparagales</taxon>
        <taxon>Iridaceae</taxon>
        <taxon>Iridoideae</taxon>
        <taxon>Irideae</taxon>
        <taxon>Iris</taxon>
    </lineage>
</organism>
<dbReference type="Proteomes" id="UP001140949">
    <property type="component" value="Unassembled WGS sequence"/>
</dbReference>
<sequence length="77" mass="8514">MLTLFIHPHLIYFPIPSSSPYFSFLLIEKESPNQKSPPSSSPTPFPSSSSSSSFLIPKTLSQSQTLTPNPSYFVPKP</sequence>
<keyword evidence="4" id="KW-1185">Reference proteome</keyword>
<dbReference type="EMBL" id="JANAVB010033814">
    <property type="protein sequence ID" value="KAJ6807925.1"/>
    <property type="molecule type" value="Genomic_DNA"/>
</dbReference>